<keyword evidence="2" id="KW-1185">Reference proteome</keyword>
<comment type="caution">
    <text evidence="1">The sequence shown here is derived from an EMBL/GenBank/DDBJ whole genome shotgun (WGS) entry which is preliminary data.</text>
</comment>
<dbReference type="AlphaFoldDB" id="A0A8S1X8U3"/>
<name>A0A8S1X8U3_PAROT</name>
<organism evidence="1 2">
    <name type="scientific">Paramecium octaurelia</name>
    <dbReference type="NCBI Taxonomy" id="43137"/>
    <lineage>
        <taxon>Eukaryota</taxon>
        <taxon>Sar</taxon>
        <taxon>Alveolata</taxon>
        <taxon>Ciliophora</taxon>
        <taxon>Intramacronucleata</taxon>
        <taxon>Oligohymenophorea</taxon>
        <taxon>Peniculida</taxon>
        <taxon>Parameciidae</taxon>
        <taxon>Paramecium</taxon>
    </lineage>
</organism>
<proteinExistence type="predicted"/>
<reference evidence="1" key="1">
    <citation type="submission" date="2021-01" db="EMBL/GenBank/DDBJ databases">
        <authorList>
            <consortium name="Genoscope - CEA"/>
            <person name="William W."/>
        </authorList>
    </citation>
    <scope>NUCLEOTIDE SEQUENCE</scope>
</reference>
<dbReference type="Proteomes" id="UP000683925">
    <property type="component" value="Unassembled WGS sequence"/>
</dbReference>
<evidence type="ECO:0000313" key="1">
    <source>
        <dbReference type="EMBL" id="CAD8197403.1"/>
    </source>
</evidence>
<gene>
    <name evidence="1" type="ORF">POCTA_138.1.T1140094</name>
</gene>
<evidence type="ECO:0000313" key="2">
    <source>
        <dbReference type="Proteomes" id="UP000683925"/>
    </source>
</evidence>
<dbReference type="EMBL" id="CAJJDP010000114">
    <property type="protein sequence ID" value="CAD8197403.1"/>
    <property type="molecule type" value="Genomic_DNA"/>
</dbReference>
<accession>A0A8S1X8U3</accession>
<protein>
    <submittedName>
        <fullName evidence="1">Uncharacterized protein</fullName>
    </submittedName>
</protein>
<sequence length="70" mass="8370">MTQNIQEFYCRTLKKKAKKVLEQIEGKDIIEARNKKVNKYDGETVKQQAVDINFRAFQINFELQEEFLND</sequence>